<proteinExistence type="inferred from homology"/>
<name>A0A4U5QDS1_POPAL</name>
<dbReference type="InterPro" id="IPR027246">
    <property type="entry name" value="Porin_Euk/Tom40"/>
</dbReference>
<evidence type="ECO:0000256" key="1">
    <source>
        <dbReference type="ARBA" id="ARBA00009624"/>
    </source>
</evidence>
<dbReference type="EMBL" id="RCHU01000306">
    <property type="protein sequence ID" value="TKS08181.1"/>
    <property type="molecule type" value="Genomic_DNA"/>
</dbReference>
<dbReference type="Pfam" id="PF01459">
    <property type="entry name" value="Porin_3"/>
    <property type="match status" value="1"/>
</dbReference>
<comment type="similarity">
    <text evidence="1">Belongs to the eukaryotic mitochondrial porin (TC 1.B.8.1) family.</text>
</comment>
<gene>
    <name evidence="2" type="ORF">D5086_0000108310</name>
</gene>
<dbReference type="STRING" id="43335.A0A4U5QDS1"/>
<organism evidence="2">
    <name type="scientific">Populus alba</name>
    <name type="common">White poplar</name>
    <dbReference type="NCBI Taxonomy" id="43335"/>
    <lineage>
        <taxon>Eukaryota</taxon>
        <taxon>Viridiplantae</taxon>
        <taxon>Streptophyta</taxon>
        <taxon>Embryophyta</taxon>
        <taxon>Tracheophyta</taxon>
        <taxon>Spermatophyta</taxon>
        <taxon>Magnoliopsida</taxon>
        <taxon>eudicotyledons</taxon>
        <taxon>Gunneridae</taxon>
        <taxon>Pentapetalae</taxon>
        <taxon>rosids</taxon>
        <taxon>fabids</taxon>
        <taxon>Malpighiales</taxon>
        <taxon>Salicaceae</taxon>
        <taxon>Saliceae</taxon>
        <taxon>Populus</taxon>
    </lineage>
</organism>
<protein>
    <submittedName>
        <fullName evidence="2">Uncharacterized protein</fullName>
    </submittedName>
</protein>
<dbReference type="AlphaFoldDB" id="A0A4U5QDS1"/>
<dbReference type="GO" id="GO:0005741">
    <property type="term" value="C:mitochondrial outer membrane"/>
    <property type="evidence" value="ECO:0007669"/>
    <property type="project" value="InterPro"/>
</dbReference>
<evidence type="ECO:0000313" key="2">
    <source>
        <dbReference type="EMBL" id="TKS08181.1"/>
    </source>
</evidence>
<dbReference type="CDD" id="cd07306">
    <property type="entry name" value="Porin3_VDAC"/>
    <property type="match status" value="1"/>
</dbReference>
<reference evidence="2" key="1">
    <citation type="submission" date="2018-10" db="EMBL/GenBank/DDBJ databases">
        <title>Population genomic analysis revealed the cold adaptation of white poplar.</title>
        <authorList>
            <person name="Liu Y.-J."/>
        </authorList>
    </citation>
    <scope>NUCLEOTIDE SEQUENCE [LARGE SCALE GENOMIC DNA]</scope>
    <source>
        <strain evidence="2">PAL-ZL1</strain>
    </source>
</reference>
<dbReference type="GO" id="GO:0008308">
    <property type="term" value="F:voltage-gated monoatomic anion channel activity"/>
    <property type="evidence" value="ECO:0007669"/>
    <property type="project" value="InterPro"/>
</dbReference>
<accession>A0A4U5QDS1</accession>
<dbReference type="PANTHER" id="PTHR11743">
    <property type="entry name" value="VOLTAGE-DEPENDENT ANION-SELECTIVE CHANNEL"/>
    <property type="match status" value="1"/>
</dbReference>
<dbReference type="Gene3D" id="2.40.160.10">
    <property type="entry name" value="Porin"/>
    <property type="match status" value="1"/>
</dbReference>
<sequence>MNSSDHQESARSKETGGPGLFSDFGKLAYDLLRYRINQSFNISTSSDFGLTLTPYAARHKKLSKAGVTAEYNLEDTHATIKVDVNPELQISTTLTMSRTWPFLKNTVLVKFPDYNYREFQILHEVQYFHKRAALAMTLPLLRSPLIQLSATVGTANLAFGMETIYNTSSRQFLMFDAGISMTSLNCDGSIILENKGDYLRASYIHYFDHERKVAAVAVIGRTLSRKENAFAVGASWIMDDLTTIKARFDSRGKLVTVLRHKIKPKSYFTISGEFEPKALDKTPEIRLGLFLVL</sequence>
<dbReference type="InterPro" id="IPR023614">
    <property type="entry name" value="Porin_dom_sf"/>
</dbReference>
<dbReference type="InterPro" id="IPR001925">
    <property type="entry name" value="Porin_Euk"/>
</dbReference>
<comment type="caution">
    <text evidence="2">The sequence shown here is derived from an EMBL/GenBank/DDBJ whole genome shotgun (WGS) entry which is preliminary data.</text>
</comment>
<dbReference type="PANTHER" id="PTHR11743:SF23">
    <property type="entry name" value="MITOCHONDRIAL OUTER MEMBRANE PROTEIN PORIN 5-RELATED"/>
    <property type="match status" value="1"/>
</dbReference>